<dbReference type="EMBL" id="ML996081">
    <property type="protein sequence ID" value="KAF2157443.1"/>
    <property type="molecule type" value="Genomic_DNA"/>
</dbReference>
<keyword evidence="2" id="KW-0378">Hydrolase</keyword>
<proteinExistence type="predicted"/>
<accession>A0A9P4JEB5</accession>
<dbReference type="InterPro" id="IPR013830">
    <property type="entry name" value="SGNH_hydro"/>
</dbReference>
<name>A0A9P4JEB5_9PEZI</name>
<dbReference type="OrthoDB" id="408760at2759"/>
<dbReference type="Proteomes" id="UP000799439">
    <property type="component" value="Unassembled WGS sequence"/>
</dbReference>
<dbReference type="AlphaFoldDB" id="A0A9P4JEB5"/>
<keyword evidence="3" id="KW-1185">Reference proteome</keyword>
<dbReference type="InterPro" id="IPR051532">
    <property type="entry name" value="Ester_Hydrolysis_Enzymes"/>
</dbReference>
<dbReference type="CDD" id="cd00229">
    <property type="entry name" value="SGNH_hydrolase"/>
    <property type="match status" value="1"/>
</dbReference>
<dbReference type="Pfam" id="PF13472">
    <property type="entry name" value="Lipase_GDSL_2"/>
    <property type="match status" value="1"/>
</dbReference>
<evidence type="ECO:0000259" key="1">
    <source>
        <dbReference type="Pfam" id="PF13472"/>
    </source>
</evidence>
<dbReference type="SUPFAM" id="SSF52266">
    <property type="entry name" value="SGNH hydrolase"/>
    <property type="match status" value="1"/>
</dbReference>
<evidence type="ECO:0000313" key="3">
    <source>
        <dbReference type="Proteomes" id="UP000799439"/>
    </source>
</evidence>
<sequence length="213" mass="23933">MASKKLYILCFGNSLTAGYYNMGLGEHPYAIKLAQTVTKMLPDYEVETVVEGRPGDMVLKGRGAFLQRMQEQFADDDFDWTIVLGGTNDLARGGGPEKIFADLLHTYSVPLEHGSKVLALTVPETGTKVQWLSENRSKLNDLIKQHKAKNFHVFDFNEAFPYWKWSAADRKRYYDDAVHFTPDGYDLMGERVGAALAELLAGEKVEVEKFATV</sequence>
<reference evidence="2" key="1">
    <citation type="journal article" date="2020" name="Stud. Mycol.">
        <title>101 Dothideomycetes genomes: a test case for predicting lifestyles and emergence of pathogens.</title>
        <authorList>
            <person name="Haridas S."/>
            <person name="Albert R."/>
            <person name="Binder M."/>
            <person name="Bloem J."/>
            <person name="Labutti K."/>
            <person name="Salamov A."/>
            <person name="Andreopoulos B."/>
            <person name="Baker S."/>
            <person name="Barry K."/>
            <person name="Bills G."/>
            <person name="Bluhm B."/>
            <person name="Cannon C."/>
            <person name="Castanera R."/>
            <person name="Culley D."/>
            <person name="Daum C."/>
            <person name="Ezra D."/>
            <person name="Gonzalez J."/>
            <person name="Henrissat B."/>
            <person name="Kuo A."/>
            <person name="Liang C."/>
            <person name="Lipzen A."/>
            <person name="Lutzoni F."/>
            <person name="Magnuson J."/>
            <person name="Mondo S."/>
            <person name="Nolan M."/>
            <person name="Ohm R."/>
            <person name="Pangilinan J."/>
            <person name="Park H.-J."/>
            <person name="Ramirez L."/>
            <person name="Alfaro M."/>
            <person name="Sun H."/>
            <person name="Tritt A."/>
            <person name="Yoshinaga Y."/>
            <person name="Zwiers L.-H."/>
            <person name="Turgeon B."/>
            <person name="Goodwin S."/>
            <person name="Spatafora J."/>
            <person name="Crous P."/>
            <person name="Grigoriev I."/>
        </authorList>
    </citation>
    <scope>NUCLEOTIDE SEQUENCE</scope>
    <source>
        <strain evidence="2">CBS 260.36</strain>
    </source>
</reference>
<dbReference type="PANTHER" id="PTHR30383">
    <property type="entry name" value="THIOESTERASE 1/PROTEASE 1/LYSOPHOSPHOLIPASE L1"/>
    <property type="match status" value="1"/>
</dbReference>
<dbReference type="Gene3D" id="3.40.50.1110">
    <property type="entry name" value="SGNH hydrolase"/>
    <property type="match status" value="1"/>
</dbReference>
<gene>
    <name evidence="2" type="ORF">K461DRAFT_289760</name>
</gene>
<organism evidence="2 3">
    <name type="scientific">Myriangium duriaei CBS 260.36</name>
    <dbReference type="NCBI Taxonomy" id="1168546"/>
    <lineage>
        <taxon>Eukaryota</taxon>
        <taxon>Fungi</taxon>
        <taxon>Dikarya</taxon>
        <taxon>Ascomycota</taxon>
        <taxon>Pezizomycotina</taxon>
        <taxon>Dothideomycetes</taxon>
        <taxon>Dothideomycetidae</taxon>
        <taxon>Myriangiales</taxon>
        <taxon>Myriangiaceae</taxon>
        <taxon>Myriangium</taxon>
    </lineage>
</organism>
<evidence type="ECO:0000313" key="2">
    <source>
        <dbReference type="EMBL" id="KAF2157443.1"/>
    </source>
</evidence>
<dbReference type="InterPro" id="IPR036514">
    <property type="entry name" value="SGNH_hydro_sf"/>
</dbReference>
<feature type="domain" description="SGNH hydrolase-type esterase" evidence="1">
    <location>
        <begin position="10"/>
        <end position="187"/>
    </location>
</feature>
<dbReference type="GO" id="GO:0004622">
    <property type="term" value="F:phosphatidylcholine lysophospholipase activity"/>
    <property type="evidence" value="ECO:0007669"/>
    <property type="project" value="TreeGrafter"/>
</dbReference>
<protein>
    <submittedName>
        <fullName evidence="2">SGNH hydrolase</fullName>
    </submittedName>
</protein>
<dbReference type="PANTHER" id="PTHR30383:SF19">
    <property type="entry name" value="FIBRONECTIN TYPE-III DOMAIN-CONTAINING PROTEIN"/>
    <property type="match status" value="1"/>
</dbReference>
<comment type="caution">
    <text evidence="2">The sequence shown here is derived from an EMBL/GenBank/DDBJ whole genome shotgun (WGS) entry which is preliminary data.</text>
</comment>